<protein>
    <submittedName>
        <fullName evidence="1">Uncharacterized protein</fullName>
    </submittedName>
</protein>
<sequence>MIRLGNHIRLTPREVARFTQITGFAPDDVKTIEDLDAYIAHCKHYYWGVSEATRFLHWLIDREYSRCCMAVEETRGAG</sequence>
<keyword evidence="2" id="KW-1185">Reference proteome</keyword>
<evidence type="ECO:0000313" key="2">
    <source>
        <dbReference type="Proteomes" id="UP000265955"/>
    </source>
</evidence>
<name>A0A3A3FVT3_9BURK</name>
<proteinExistence type="predicted"/>
<comment type="caution">
    <text evidence="1">The sequence shown here is derived from an EMBL/GenBank/DDBJ whole genome shotgun (WGS) entry which is preliminary data.</text>
</comment>
<dbReference type="AlphaFoldDB" id="A0A3A3FVT3"/>
<dbReference type="RefSeq" id="WP_119769372.1">
    <property type="nucleotide sequence ID" value="NZ_QYUO01000001.1"/>
</dbReference>
<dbReference type="EMBL" id="QYUO01000001">
    <property type="protein sequence ID" value="RJF99434.1"/>
    <property type="molecule type" value="Genomic_DNA"/>
</dbReference>
<dbReference type="Proteomes" id="UP000265955">
    <property type="component" value="Unassembled WGS sequence"/>
</dbReference>
<organism evidence="1 2">
    <name type="scientific">Noviherbaspirillum saxi</name>
    <dbReference type="NCBI Taxonomy" id="2320863"/>
    <lineage>
        <taxon>Bacteria</taxon>
        <taxon>Pseudomonadati</taxon>
        <taxon>Pseudomonadota</taxon>
        <taxon>Betaproteobacteria</taxon>
        <taxon>Burkholderiales</taxon>
        <taxon>Oxalobacteraceae</taxon>
        <taxon>Noviherbaspirillum</taxon>
    </lineage>
</organism>
<evidence type="ECO:0000313" key="1">
    <source>
        <dbReference type="EMBL" id="RJF99434.1"/>
    </source>
</evidence>
<reference evidence="2" key="1">
    <citation type="submission" date="2018-09" db="EMBL/GenBank/DDBJ databases">
        <authorList>
            <person name="Zhu H."/>
        </authorList>
    </citation>
    <scope>NUCLEOTIDE SEQUENCE [LARGE SCALE GENOMIC DNA]</scope>
    <source>
        <strain evidence="2">K1R23-30</strain>
    </source>
</reference>
<gene>
    <name evidence="1" type="ORF">D3871_13560</name>
</gene>
<dbReference type="OrthoDB" id="8705323at2"/>
<accession>A0A3A3FVT3</accession>